<feature type="coiled-coil region" evidence="1">
    <location>
        <begin position="82"/>
        <end position="116"/>
    </location>
</feature>
<organism evidence="2 3">
    <name type="scientific">Stemphylium lycopersici</name>
    <name type="common">Tomato gray leaf spot disease fungus</name>
    <name type="synonym">Thyrospora lycopersici</name>
    <dbReference type="NCBI Taxonomy" id="183478"/>
    <lineage>
        <taxon>Eukaryota</taxon>
        <taxon>Fungi</taxon>
        <taxon>Dikarya</taxon>
        <taxon>Ascomycota</taxon>
        <taxon>Pezizomycotina</taxon>
        <taxon>Dothideomycetes</taxon>
        <taxon>Pleosporomycetidae</taxon>
        <taxon>Pleosporales</taxon>
        <taxon>Pleosporineae</taxon>
        <taxon>Pleosporaceae</taxon>
        <taxon>Stemphylium</taxon>
    </lineage>
</organism>
<proteinExistence type="predicted"/>
<sequence length="129" mass="15505">MVSSVPTSTPAYSMDFRDALRSEQCRVDARKLEDKAKRALKGWLDRHRRLQLLSHCPRYKFFTDMKLQLNEAWLKDLRCKGLREIVEDIVRLQRQMACLERKMEAAVEEEKKLDREFWELVNKYKGKKE</sequence>
<dbReference type="Proteomes" id="UP000249619">
    <property type="component" value="Unassembled WGS sequence"/>
</dbReference>
<name>A0A364N9P8_STELY</name>
<evidence type="ECO:0000313" key="2">
    <source>
        <dbReference type="EMBL" id="RAR14002.1"/>
    </source>
</evidence>
<evidence type="ECO:0000256" key="1">
    <source>
        <dbReference type="SAM" id="Coils"/>
    </source>
</evidence>
<evidence type="ECO:0000313" key="3">
    <source>
        <dbReference type="Proteomes" id="UP000249619"/>
    </source>
</evidence>
<reference evidence="3" key="1">
    <citation type="submission" date="2018-05" db="EMBL/GenBank/DDBJ databases">
        <title>Draft genome sequence of Stemphylium lycopersici strain CIDEFI 213.</title>
        <authorList>
            <person name="Medina R."/>
            <person name="Franco M.E.E."/>
            <person name="Lucentini C.G."/>
            <person name="Saparrat M.C.N."/>
            <person name="Balatti P.A."/>
        </authorList>
    </citation>
    <scope>NUCLEOTIDE SEQUENCE [LARGE SCALE GENOMIC DNA]</scope>
    <source>
        <strain evidence="3">CIDEFI 213</strain>
    </source>
</reference>
<gene>
    <name evidence="2" type="ORF">DDE83_002571</name>
</gene>
<comment type="caution">
    <text evidence="2">The sequence shown here is derived from an EMBL/GenBank/DDBJ whole genome shotgun (WGS) entry which is preliminary data.</text>
</comment>
<dbReference type="AlphaFoldDB" id="A0A364N9P8"/>
<keyword evidence="1" id="KW-0175">Coiled coil</keyword>
<keyword evidence="3" id="KW-1185">Reference proteome</keyword>
<accession>A0A364N9P8</accession>
<protein>
    <submittedName>
        <fullName evidence="2">Uncharacterized protein</fullName>
    </submittedName>
</protein>
<dbReference type="EMBL" id="QGDH01000027">
    <property type="protein sequence ID" value="RAR14002.1"/>
    <property type="molecule type" value="Genomic_DNA"/>
</dbReference>